<dbReference type="Pfam" id="PF06458">
    <property type="entry name" value="MucBP"/>
    <property type="match status" value="1"/>
</dbReference>
<evidence type="ECO:0000259" key="3">
    <source>
        <dbReference type="Pfam" id="PF06458"/>
    </source>
</evidence>
<keyword evidence="5" id="KW-1185">Reference proteome</keyword>
<evidence type="ECO:0000313" key="5">
    <source>
        <dbReference type="Proteomes" id="UP000291758"/>
    </source>
</evidence>
<feature type="domain" description="MucBP" evidence="3">
    <location>
        <begin position="72"/>
        <end position="139"/>
    </location>
</feature>
<keyword evidence="2" id="KW-0812">Transmembrane</keyword>
<dbReference type="AlphaFoldDB" id="A0A4P6EM93"/>
<dbReference type="InterPro" id="IPR013783">
    <property type="entry name" value="Ig-like_fold"/>
</dbReference>
<keyword evidence="2" id="KW-1133">Transmembrane helix</keyword>
<dbReference type="EMBL" id="CP035495">
    <property type="protein sequence ID" value="QAY63812.1"/>
    <property type="molecule type" value="Genomic_DNA"/>
</dbReference>
<accession>A0A4P6EM93</accession>
<protein>
    <recommendedName>
        <fullName evidence="3">MucBP domain-containing protein</fullName>
    </recommendedName>
</protein>
<keyword evidence="1" id="KW-0677">Repeat</keyword>
<evidence type="ECO:0000256" key="1">
    <source>
        <dbReference type="ARBA" id="ARBA00022737"/>
    </source>
</evidence>
<dbReference type="InterPro" id="IPR009459">
    <property type="entry name" value="MucBP_dom"/>
</dbReference>
<dbReference type="Gene3D" id="2.60.40.10">
    <property type="entry name" value="Immunoglobulins"/>
    <property type="match status" value="1"/>
</dbReference>
<dbReference type="OrthoDB" id="4706647at2"/>
<dbReference type="GO" id="GO:0005975">
    <property type="term" value="P:carbohydrate metabolic process"/>
    <property type="evidence" value="ECO:0007669"/>
    <property type="project" value="UniProtKB-ARBA"/>
</dbReference>
<dbReference type="Gene3D" id="3.10.20.320">
    <property type="entry name" value="Putative peptidoglycan bound protein (lpxtg motif)"/>
    <property type="match status" value="1"/>
</dbReference>
<evidence type="ECO:0000313" key="4">
    <source>
        <dbReference type="EMBL" id="QAY63812.1"/>
    </source>
</evidence>
<dbReference type="Proteomes" id="UP000291758">
    <property type="component" value="Chromosome"/>
</dbReference>
<organism evidence="4 5">
    <name type="scientific">Xylanimonas allomyrinae</name>
    <dbReference type="NCBI Taxonomy" id="2509459"/>
    <lineage>
        <taxon>Bacteria</taxon>
        <taxon>Bacillati</taxon>
        <taxon>Actinomycetota</taxon>
        <taxon>Actinomycetes</taxon>
        <taxon>Micrococcales</taxon>
        <taxon>Promicromonosporaceae</taxon>
        <taxon>Xylanimonas</taxon>
    </lineage>
</organism>
<name>A0A4P6EM93_9MICO</name>
<dbReference type="KEGG" id="xyl:ET495_11805"/>
<gene>
    <name evidence="4" type="ORF">ET495_11805</name>
</gene>
<sequence>MEPGTYRVRETRTPTGYNPLPDDFEVAVGADGVASIVANVESAQTGAALVTVGDAGDTDGELVVTNEKPRADVVVNWVDSNGDPLRESSKTTQDVGSGYDSYFGKSGPPTFPGYVLWDQTGDTPAGTVDDDGVEVTYVYVPVTDPRLPMSGGAGTRDQVLLGLLVAVGGASAAWAVRRRQLALTKEV</sequence>
<evidence type="ECO:0000256" key="2">
    <source>
        <dbReference type="SAM" id="Phobius"/>
    </source>
</evidence>
<keyword evidence="2" id="KW-0472">Membrane</keyword>
<proteinExistence type="predicted"/>
<reference evidence="4 5" key="1">
    <citation type="submission" date="2019-01" db="EMBL/GenBank/DDBJ databases">
        <title>Genome sequencing of strain 2JSPR-7.</title>
        <authorList>
            <person name="Heo J."/>
            <person name="Kim S.-J."/>
            <person name="Kim J.-S."/>
            <person name="Hong S.-B."/>
            <person name="Kwon S.-W."/>
        </authorList>
    </citation>
    <scope>NUCLEOTIDE SEQUENCE [LARGE SCALE GENOMIC DNA]</scope>
    <source>
        <strain evidence="4 5">2JSPR-7</strain>
    </source>
</reference>
<feature type="transmembrane region" description="Helical" evidence="2">
    <location>
        <begin position="159"/>
        <end position="176"/>
    </location>
</feature>